<reference evidence="1" key="1">
    <citation type="submission" date="2018-03" db="EMBL/GenBank/DDBJ databases">
        <title>Genomic characterization of a polymicrobial infection associated with a disease outbreak in Pacific white shrimp (Litopenaeus vannamei).</title>
        <authorList>
            <person name="Turner J.W."/>
            <person name="Bachand P.T."/>
            <person name="Tallman J."/>
            <person name="Elledge N.C."/>
            <person name="Pinnell L.J."/>
            <person name="Laughlin R.C."/>
            <person name="Zimba P.V."/>
        </authorList>
    </citation>
    <scope>NUCLEOTIDE SEQUENCE</scope>
    <source>
        <strain evidence="1">Hep-2b-22</strain>
    </source>
</reference>
<protein>
    <submittedName>
        <fullName evidence="1">Dihydrolipoyl dehydrogenase</fullName>
    </submittedName>
</protein>
<dbReference type="EMBL" id="PZOJ01000103">
    <property type="protein sequence ID" value="TMX73411.1"/>
    <property type="molecule type" value="Genomic_DNA"/>
</dbReference>
<proteinExistence type="predicted"/>
<evidence type="ECO:0000313" key="1">
    <source>
        <dbReference type="EMBL" id="TMX73411.1"/>
    </source>
</evidence>
<sequence>MKTLNVDVAVIGGGTAGLGSYRAAKAYTDSVVMIEGGPYGTTCARVGCMPSKLLIAAAESVHQIEKAPGFGVHPQGEIVINGREVMDRVKRERDRFVGFVLEGVDEIPAEDKISGYAKFIDNNTLMVDDHTKIIAKRIVIATGSRPAYPAVWNELGDRLVINDDVFEWDDLPNSVAVFGPGVIGLELGQSLKRLGVDVVMFGLGGQVGPLTDPEVMAYANKTFNEEFYLDPDVKVESMVRNGDAVEIKYLGKDGQLKEITVDYVLAATGRRPNVDKLAIENTSLELDDRGVPKADYYTMQTSVDTIFIAGDASNQIPLLHEAADQARIAGDNAGRFPDIRAGLRRSKLSAVFSDPQIAMVGETYKEITTRLGTCGCFATGDVSFENQGRSRVMLRNKGMLHVYGEQGTGRFLGAEMIGPDAEHLAHLLAWAHQNQMTISQMLDMPFYHPVIEEGLRTALRDLNAKLNLGPEMIKHCLDCGPGC</sequence>
<dbReference type="Proteomes" id="UP000718715">
    <property type="component" value="Unassembled WGS sequence"/>
</dbReference>
<accession>A0ACD3SW80</accession>
<comment type="caution">
    <text evidence="1">The sequence shown here is derived from an EMBL/GenBank/DDBJ whole genome shotgun (WGS) entry which is preliminary data.</text>
</comment>
<gene>
    <name evidence="1" type="ORF">DA092_14195</name>
</gene>
<name>A0ACD3SW80_PHODM</name>
<keyword evidence="2" id="KW-1185">Reference proteome</keyword>
<evidence type="ECO:0000313" key="2">
    <source>
        <dbReference type="Proteomes" id="UP000718715"/>
    </source>
</evidence>
<organism evidence="1 2">
    <name type="scientific">Photobacterium damselae</name>
    <dbReference type="NCBI Taxonomy" id="38293"/>
    <lineage>
        <taxon>Bacteria</taxon>
        <taxon>Pseudomonadati</taxon>
        <taxon>Pseudomonadota</taxon>
        <taxon>Gammaproteobacteria</taxon>
        <taxon>Vibrionales</taxon>
        <taxon>Vibrionaceae</taxon>
        <taxon>Photobacterium</taxon>
    </lineage>
</organism>